<dbReference type="Proteomes" id="UP000030905">
    <property type="component" value="Chromosome"/>
</dbReference>
<keyword evidence="13" id="KW-1185">Reference proteome</keyword>
<dbReference type="FunFam" id="3.30.565.10:FF:000006">
    <property type="entry name" value="Sensor histidine kinase WalK"/>
    <property type="match status" value="1"/>
</dbReference>
<dbReference type="SMART" id="SM00388">
    <property type="entry name" value="HisKA"/>
    <property type="match status" value="1"/>
</dbReference>
<dbReference type="PANTHER" id="PTHR45453:SF1">
    <property type="entry name" value="PHOSPHATE REGULON SENSOR PROTEIN PHOR"/>
    <property type="match status" value="1"/>
</dbReference>
<comment type="catalytic activity">
    <reaction evidence="1">
        <text>ATP + protein L-histidine = ADP + protein N-phospho-L-histidine.</text>
        <dbReference type="EC" id="2.7.13.3"/>
    </reaction>
</comment>
<sequence length="409" mass="46589">MIKKLQRRFIMITMGSLALVIFILLGSINMVNLYQMDHKVNGAINILSQNQGKFPKYENRIESRSEYRFGFAMNPETQFETRYFIIKVNKDGSVIETDTTHIAAVNSHNAIGYANKVLSSSKKSGYEGTYKYAVLDEPYGYMFIFVDCRIQIQQVVSFLVISCSVALVTFFIVFILLYIFSKKAIKPIIESIKKQKQFITDAGHEIKTPLAIILANAEVLEMTSGKNEWITSIRNQTNRLDKLVKNLLMLSKMNEDNVKLQFSDFDLSNAVIETAFPFEIIAEKNNKKLIMDIQHELKLHGDEGSIRQLVSTLVDNAMKYSNEEGTIKICLSAVKKGVKIEVYNTTDKIDKRNLDKLFDRFYRVDSSRSRETGGYGIGLSIAKSIVEMHHGKILVKSEDEKSICFTVLI</sequence>
<dbReference type="InterPro" id="IPR004358">
    <property type="entry name" value="Sig_transdc_His_kin-like_C"/>
</dbReference>
<dbReference type="GO" id="GO:0004721">
    <property type="term" value="F:phosphoprotein phosphatase activity"/>
    <property type="evidence" value="ECO:0007669"/>
    <property type="project" value="TreeGrafter"/>
</dbReference>
<dbReference type="GeneID" id="93075155"/>
<dbReference type="Proteomes" id="UP000028042">
    <property type="component" value="Unassembled WGS sequence"/>
</dbReference>
<reference evidence="11" key="2">
    <citation type="submission" date="2015-10" db="EMBL/GenBank/DDBJ databases">
        <title>Improved Draft Genome Sequence of Clostridium pasteurianum Strain ATCC 6013 (DSM 525) Using a Hybrid Next-Generation Sequencing Approach.</title>
        <authorList>
            <person name="Pyne M.E."/>
            <person name="Utturkar S.M."/>
            <person name="Brown S.D."/>
            <person name="Moo-Young M."/>
            <person name="Chung D.A."/>
            <person name="Chou P.C."/>
        </authorList>
    </citation>
    <scope>NUCLEOTIDE SEQUENCE</scope>
    <source>
        <strain evidence="11">ATCC 6013</strain>
    </source>
</reference>
<dbReference type="InterPro" id="IPR036097">
    <property type="entry name" value="HisK_dim/P_sf"/>
</dbReference>
<feature type="transmembrane region" description="Helical" evidence="8">
    <location>
        <begin position="155"/>
        <end position="180"/>
    </location>
</feature>
<dbReference type="EC" id="2.7.13.3" evidence="3"/>
<keyword evidence="7" id="KW-0902">Two-component regulatory system</keyword>
<dbReference type="PATRIC" id="fig|1262449.3.peg.2297"/>
<keyword evidence="5 10" id="KW-0808">Transferase</keyword>
<dbReference type="InterPro" id="IPR003661">
    <property type="entry name" value="HisK_dim/P_dom"/>
</dbReference>
<dbReference type="GO" id="GO:0016036">
    <property type="term" value="P:cellular response to phosphate starvation"/>
    <property type="evidence" value="ECO:0007669"/>
    <property type="project" value="TreeGrafter"/>
</dbReference>
<name>A0A0H3J7A9_CLOPA</name>
<evidence type="ECO:0000256" key="3">
    <source>
        <dbReference type="ARBA" id="ARBA00012438"/>
    </source>
</evidence>
<dbReference type="EMBL" id="CP009268">
    <property type="protein sequence ID" value="AJA53090.1"/>
    <property type="molecule type" value="Genomic_DNA"/>
</dbReference>
<dbReference type="PANTHER" id="PTHR45453">
    <property type="entry name" value="PHOSPHATE REGULON SENSOR PROTEIN PHOR"/>
    <property type="match status" value="1"/>
</dbReference>
<dbReference type="InterPro" id="IPR003594">
    <property type="entry name" value="HATPase_dom"/>
</dbReference>
<dbReference type="KEGG" id="cpat:CLPA_c30360"/>
<feature type="domain" description="Histidine kinase" evidence="9">
    <location>
        <begin position="201"/>
        <end position="409"/>
    </location>
</feature>
<keyword evidence="8" id="KW-0472">Membrane</keyword>
<dbReference type="RefSeq" id="WP_003445370.1">
    <property type="nucleotide sequence ID" value="NZ_ANZB01000007.1"/>
</dbReference>
<reference evidence="11 12" key="3">
    <citation type="journal article" name="Genome Announc.">
        <title>Improved Draft Genome Sequence of Clostridium pasteurianum Strain ATCC 6013 (DSM 525) Using a Hybrid Next-Generation Sequencing Approach.</title>
        <authorList>
            <person name="Pyne M.E."/>
            <person name="Utturkar S."/>
            <person name="Brown S.D."/>
            <person name="Moo-Young M."/>
            <person name="Chung D.A."/>
            <person name="Chou C.P."/>
        </authorList>
    </citation>
    <scope>NUCLEOTIDE SEQUENCE [LARGE SCALE GENOMIC DNA]</scope>
    <source>
        <strain evidence="11 12">ATCC 6013</strain>
    </source>
</reference>
<evidence type="ECO:0000256" key="1">
    <source>
        <dbReference type="ARBA" id="ARBA00000085"/>
    </source>
</evidence>
<organism evidence="10 13">
    <name type="scientific">Clostridium pasteurianum DSM 525 = ATCC 6013</name>
    <dbReference type="NCBI Taxonomy" id="1262449"/>
    <lineage>
        <taxon>Bacteria</taxon>
        <taxon>Bacillati</taxon>
        <taxon>Bacillota</taxon>
        <taxon>Clostridia</taxon>
        <taxon>Eubacteriales</taxon>
        <taxon>Clostridiaceae</taxon>
        <taxon>Clostridium</taxon>
    </lineage>
</organism>
<gene>
    <name evidence="10" type="primary">dltS</name>
    <name evidence="10" type="ORF">CLPA_c30360</name>
    <name evidence="11" type="ORF">CP6013_00149</name>
</gene>
<dbReference type="Gene3D" id="3.30.565.10">
    <property type="entry name" value="Histidine kinase-like ATPase, C-terminal domain"/>
    <property type="match status" value="1"/>
</dbReference>
<dbReference type="CDD" id="cd00082">
    <property type="entry name" value="HisKA"/>
    <property type="match status" value="1"/>
</dbReference>
<evidence type="ECO:0000256" key="4">
    <source>
        <dbReference type="ARBA" id="ARBA00022553"/>
    </source>
</evidence>
<dbReference type="InterPro" id="IPR050351">
    <property type="entry name" value="BphY/WalK/GraS-like"/>
</dbReference>
<keyword evidence="4" id="KW-0597">Phosphoprotein</keyword>
<dbReference type="Gene3D" id="1.10.287.130">
    <property type="match status" value="1"/>
</dbReference>
<dbReference type="GO" id="GO:0005886">
    <property type="term" value="C:plasma membrane"/>
    <property type="evidence" value="ECO:0007669"/>
    <property type="project" value="TreeGrafter"/>
</dbReference>
<protein>
    <recommendedName>
        <fullName evidence="3">histidine kinase</fullName>
        <ecNumber evidence="3">2.7.13.3</ecNumber>
    </recommendedName>
</protein>
<dbReference type="Pfam" id="PF02518">
    <property type="entry name" value="HATPase_c"/>
    <property type="match status" value="1"/>
</dbReference>
<reference evidence="10 13" key="1">
    <citation type="journal article" date="2015" name="Genome Announc.">
        <title>Complete Genome Sequence of the Nitrogen-Fixing and Solvent-Producing Clostridium pasteurianum DSM 525.</title>
        <authorList>
            <person name="Poehlein A."/>
            <person name="Grosse-Honebrink A."/>
            <person name="Zhang Y."/>
            <person name="Minton N.P."/>
            <person name="Daniel R."/>
        </authorList>
    </citation>
    <scope>NUCLEOTIDE SEQUENCE [LARGE SCALE GENOMIC DNA]</scope>
    <source>
        <strain evidence="10">DSM 525</strain>
        <strain evidence="13">DSM 525 / ATCC 6013</strain>
    </source>
</reference>
<keyword evidence="8" id="KW-0812">Transmembrane</keyword>
<evidence type="ECO:0000256" key="7">
    <source>
        <dbReference type="ARBA" id="ARBA00023012"/>
    </source>
</evidence>
<dbReference type="Pfam" id="PF00512">
    <property type="entry name" value="HisKA"/>
    <property type="match status" value="1"/>
</dbReference>
<dbReference type="AlphaFoldDB" id="A0A0H3J7A9"/>
<dbReference type="SUPFAM" id="SSF47384">
    <property type="entry name" value="Homodimeric domain of signal transducing histidine kinase"/>
    <property type="match status" value="1"/>
</dbReference>
<evidence type="ECO:0000313" key="10">
    <source>
        <dbReference type="EMBL" id="AJA53090.1"/>
    </source>
</evidence>
<dbReference type="PROSITE" id="PS50109">
    <property type="entry name" value="HIS_KIN"/>
    <property type="match status" value="1"/>
</dbReference>
<evidence type="ECO:0000256" key="2">
    <source>
        <dbReference type="ARBA" id="ARBA00004370"/>
    </source>
</evidence>
<dbReference type="PRINTS" id="PR00344">
    <property type="entry name" value="BCTRLSENSOR"/>
</dbReference>
<evidence type="ECO:0000256" key="8">
    <source>
        <dbReference type="SAM" id="Phobius"/>
    </source>
</evidence>
<proteinExistence type="predicted"/>
<dbReference type="eggNOG" id="COG2205">
    <property type="taxonomic scope" value="Bacteria"/>
</dbReference>
<dbReference type="InterPro" id="IPR036890">
    <property type="entry name" value="HATPase_C_sf"/>
</dbReference>
<evidence type="ECO:0000313" key="13">
    <source>
        <dbReference type="Proteomes" id="UP000030905"/>
    </source>
</evidence>
<dbReference type="SUPFAM" id="SSF55874">
    <property type="entry name" value="ATPase domain of HSP90 chaperone/DNA topoisomerase II/histidine kinase"/>
    <property type="match status" value="1"/>
</dbReference>
<dbReference type="KEGG" id="cpae:CPAST_c30360"/>
<evidence type="ECO:0000313" key="11">
    <source>
        <dbReference type="EMBL" id="KRU10902.1"/>
    </source>
</evidence>
<dbReference type="SMART" id="SM00387">
    <property type="entry name" value="HATPase_c"/>
    <property type="match status" value="1"/>
</dbReference>
<dbReference type="InterPro" id="IPR005467">
    <property type="entry name" value="His_kinase_dom"/>
</dbReference>
<accession>A0A0H3J7A9</accession>
<keyword evidence="8" id="KW-1133">Transmembrane helix</keyword>
<evidence type="ECO:0000256" key="6">
    <source>
        <dbReference type="ARBA" id="ARBA00022777"/>
    </source>
</evidence>
<dbReference type="GO" id="GO:0000155">
    <property type="term" value="F:phosphorelay sensor kinase activity"/>
    <property type="evidence" value="ECO:0007669"/>
    <property type="project" value="InterPro"/>
</dbReference>
<evidence type="ECO:0000256" key="5">
    <source>
        <dbReference type="ARBA" id="ARBA00022679"/>
    </source>
</evidence>
<keyword evidence="6 11" id="KW-0418">Kinase</keyword>
<evidence type="ECO:0000259" key="9">
    <source>
        <dbReference type="PROSITE" id="PS50109"/>
    </source>
</evidence>
<dbReference type="EMBL" id="JPGY02000001">
    <property type="protein sequence ID" value="KRU10902.1"/>
    <property type="molecule type" value="Genomic_DNA"/>
</dbReference>
<evidence type="ECO:0000313" key="12">
    <source>
        <dbReference type="Proteomes" id="UP000028042"/>
    </source>
</evidence>
<comment type="subcellular location">
    <subcellularLocation>
        <location evidence="2">Membrane</location>
    </subcellularLocation>
</comment>